<dbReference type="RefSeq" id="WP_132113312.1">
    <property type="nucleotide sequence ID" value="NZ_SMJU01000001.1"/>
</dbReference>
<accession>A0A4R4KPI9</accession>
<proteinExistence type="predicted"/>
<dbReference type="AlphaFoldDB" id="A0A4R4KPI9"/>
<keyword evidence="2" id="KW-1133">Transmembrane helix</keyword>
<dbReference type="Proteomes" id="UP000295706">
    <property type="component" value="Unassembled WGS sequence"/>
</dbReference>
<evidence type="ECO:0000256" key="2">
    <source>
        <dbReference type="SAM" id="Phobius"/>
    </source>
</evidence>
<keyword evidence="4" id="KW-1185">Reference proteome</keyword>
<keyword evidence="1" id="KW-0175">Coiled coil</keyword>
<gene>
    <name evidence="3" type="ORF">EZE20_00320</name>
</gene>
<dbReference type="OrthoDB" id="848185at2"/>
<name>A0A4R4KPI9_9BACT</name>
<reference evidence="3 4" key="1">
    <citation type="submission" date="2019-02" db="EMBL/GenBank/DDBJ databases">
        <title>Arundinibacter roseus gen. nov., sp. nov., a new member of the family Cytophagaceae.</title>
        <authorList>
            <person name="Szuroczki S."/>
            <person name="Khayer B."/>
            <person name="Sproer C."/>
            <person name="Toumi M."/>
            <person name="Szabo A."/>
            <person name="Felfoldi T."/>
            <person name="Schumann P."/>
            <person name="Toth E."/>
        </authorList>
    </citation>
    <scope>NUCLEOTIDE SEQUENCE [LARGE SCALE GENOMIC DNA]</scope>
    <source>
        <strain evidence="3 4">DMA-k-7a</strain>
    </source>
</reference>
<evidence type="ECO:0000313" key="3">
    <source>
        <dbReference type="EMBL" id="TDB68826.1"/>
    </source>
</evidence>
<organism evidence="3 4">
    <name type="scientific">Arundinibacter roseus</name>
    <dbReference type="NCBI Taxonomy" id="2070510"/>
    <lineage>
        <taxon>Bacteria</taxon>
        <taxon>Pseudomonadati</taxon>
        <taxon>Bacteroidota</taxon>
        <taxon>Cytophagia</taxon>
        <taxon>Cytophagales</taxon>
        <taxon>Spirosomataceae</taxon>
        <taxon>Arundinibacter</taxon>
    </lineage>
</organism>
<dbReference type="EMBL" id="SMJU01000001">
    <property type="protein sequence ID" value="TDB68826.1"/>
    <property type="molecule type" value="Genomic_DNA"/>
</dbReference>
<comment type="caution">
    <text evidence="3">The sequence shown here is derived from an EMBL/GenBank/DDBJ whole genome shotgun (WGS) entry which is preliminary data.</text>
</comment>
<evidence type="ECO:0008006" key="5">
    <source>
        <dbReference type="Google" id="ProtNLM"/>
    </source>
</evidence>
<feature type="transmembrane region" description="Helical" evidence="2">
    <location>
        <begin position="7"/>
        <end position="28"/>
    </location>
</feature>
<evidence type="ECO:0000256" key="1">
    <source>
        <dbReference type="SAM" id="Coils"/>
    </source>
</evidence>
<protein>
    <recommendedName>
        <fullName evidence="5">Chromosome partitioning protein ParA</fullName>
    </recommendedName>
</protein>
<keyword evidence="2" id="KW-0472">Membrane</keyword>
<sequence>MENRVNVGLLIGFLVMTVVSVMFGYLYYHERAITRQQERALDTRVNELALTEMKLDSISRQLTEQITQVRQLGGNVKELERIKARLEADRAELRKGNIVLASTVKEYEDFLTKKNTELISLRNANKSLSSKNQELDSTNIMLQQERQLLDDSLAQVLSKTQDLEAKVSLAATLKARNLKVVAVSTKGKEREAADLRARQVDDLRVEFELEANPLAEPGTKRIYMKILDPRGATLSDASLGSGVLSYHGRSELFTLSKDVAYTNSTQKVNIIYNRTQPYQKGTYSVELFAEGQKIGEGGFSIR</sequence>
<evidence type="ECO:0000313" key="4">
    <source>
        <dbReference type="Proteomes" id="UP000295706"/>
    </source>
</evidence>
<feature type="coiled-coil region" evidence="1">
    <location>
        <begin position="69"/>
        <end position="96"/>
    </location>
</feature>
<keyword evidence="2" id="KW-0812">Transmembrane</keyword>